<feature type="coiled-coil region" evidence="1">
    <location>
        <begin position="343"/>
        <end position="377"/>
    </location>
</feature>
<evidence type="ECO:0000313" key="3">
    <source>
        <dbReference type="EMBL" id="KAH9520917.1"/>
    </source>
</evidence>
<comment type="caution">
    <text evidence="3">The sequence shown here is derived from an EMBL/GenBank/DDBJ whole genome shotgun (WGS) entry which is preliminary data.</text>
</comment>
<sequence>MSTFLIRSASDSELFLQSSSTSSFDINQQHQRDGIYQYQLPSISLNSTQSTTNDDGNDYYYQQQYSIQSSSELQHNQNHNWSLLSNSWPQLHWQSTNDDEQPQQINFDHQNDDDHIPPNYHQICVADLISLNNFQRQQQFFQSRQNSLSSSSSRSRFCRSSSMVMTTSLSKLNDTTTNASANNNNNNRLLPEYLKRITDDLDCIRRENFLLTSTVLKNNEDIKSIVAKQQRLQQSLKESSADYRKLEKKNLDIEEKLQLNMKEIKLIYDDFEQLKRTVLKLQQKFNQYYGGGGSSSMESTPSSPSSIIGFPLQSSNFNRFDLSPTSTTSTFHQDHNDENVNLKHQINKRIEQIESKLRKLCNQNSDLNEQLERCIRDVHLDEQDLNKKVEQRLQYITDMNQLLQLKLNMLETKFGQHLNQSSEAMMMTGTGTATMSTVIEDPSNHYYQSDNHGYLASKMAYDQISTATLSSAIFSNDKNNINRPTISTTSKQMINKRPTKTIAYVMPNVRILPAHSQQQPLSGTSMIHRSISAGESNNSNNSQNDSLSTINNDQTNQDGGDHHSRRCRRHHRIRLFSHRRRH</sequence>
<organism evidence="3 4">
    <name type="scientific">Dermatophagoides farinae</name>
    <name type="common">American house dust mite</name>
    <dbReference type="NCBI Taxonomy" id="6954"/>
    <lineage>
        <taxon>Eukaryota</taxon>
        <taxon>Metazoa</taxon>
        <taxon>Ecdysozoa</taxon>
        <taxon>Arthropoda</taxon>
        <taxon>Chelicerata</taxon>
        <taxon>Arachnida</taxon>
        <taxon>Acari</taxon>
        <taxon>Acariformes</taxon>
        <taxon>Sarcoptiformes</taxon>
        <taxon>Astigmata</taxon>
        <taxon>Psoroptidia</taxon>
        <taxon>Analgoidea</taxon>
        <taxon>Pyroglyphidae</taxon>
        <taxon>Dermatophagoidinae</taxon>
        <taxon>Dermatophagoides</taxon>
    </lineage>
</organism>
<dbReference type="EMBL" id="ASGP02000002">
    <property type="protein sequence ID" value="KAH9520917.1"/>
    <property type="molecule type" value="Genomic_DNA"/>
</dbReference>
<protein>
    <submittedName>
        <fullName evidence="3">Uncharacterized protein</fullName>
    </submittedName>
</protein>
<feature type="compositionally biased region" description="Basic residues" evidence="2">
    <location>
        <begin position="563"/>
        <end position="582"/>
    </location>
</feature>
<reference evidence="3" key="2">
    <citation type="journal article" date="2022" name="Res Sq">
        <title>Comparative Genomics Reveals Insights into the Divergent Evolution of Astigmatic Mites and Household Pest Adaptations.</title>
        <authorList>
            <person name="Xiong Q."/>
            <person name="Wan A.T.-Y."/>
            <person name="Liu X.-Y."/>
            <person name="Fung C.S.-H."/>
            <person name="Xiao X."/>
            <person name="Malainual N."/>
            <person name="Hou J."/>
            <person name="Wang L."/>
            <person name="Wang M."/>
            <person name="Yang K."/>
            <person name="Cui Y."/>
            <person name="Leung E."/>
            <person name="Nong W."/>
            <person name="Shin S.-K."/>
            <person name="Au S."/>
            <person name="Jeong K.Y."/>
            <person name="Chew F.T."/>
            <person name="Hui J."/>
            <person name="Leung T.F."/>
            <person name="Tungtrongchitr A."/>
            <person name="Zhong N."/>
            <person name="Liu Z."/>
            <person name="Tsui S."/>
        </authorList>
    </citation>
    <scope>NUCLEOTIDE SEQUENCE</scope>
    <source>
        <strain evidence="3">Derf</strain>
        <tissue evidence="3">Whole organism</tissue>
    </source>
</reference>
<gene>
    <name evidence="3" type="ORF">DERF_004597</name>
</gene>
<accession>A0A922L7V7</accession>
<keyword evidence="1" id="KW-0175">Coiled coil</keyword>
<proteinExistence type="predicted"/>
<evidence type="ECO:0000256" key="2">
    <source>
        <dbReference type="SAM" id="MobiDB-lite"/>
    </source>
</evidence>
<feature type="compositionally biased region" description="Polar residues" evidence="2">
    <location>
        <begin position="549"/>
        <end position="558"/>
    </location>
</feature>
<name>A0A922L7V7_DERFA</name>
<keyword evidence="4" id="KW-1185">Reference proteome</keyword>
<feature type="coiled-coil region" evidence="1">
    <location>
        <begin position="229"/>
        <end position="263"/>
    </location>
</feature>
<feature type="region of interest" description="Disordered" evidence="2">
    <location>
        <begin position="531"/>
        <end position="582"/>
    </location>
</feature>
<dbReference type="AlphaFoldDB" id="A0A922L7V7"/>
<feature type="compositionally biased region" description="Low complexity" evidence="2">
    <location>
        <begin position="531"/>
        <end position="548"/>
    </location>
</feature>
<evidence type="ECO:0000313" key="4">
    <source>
        <dbReference type="Proteomes" id="UP000790347"/>
    </source>
</evidence>
<dbReference type="Proteomes" id="UP000790347">
    <property type="component" value="Unassembled WGS sequence"/>
</dbReference>
<reference evidence="3" key="1">
    <citation type="submission" date="2013-05" db="EMBL/GenBank/DDBJ databases">
        <authorList>
            <person name="Yim A.K.Y."/>
            <person name="Chan T.F."/>
            <person name="Ji K.M."/>
            <person name="Liu X.Y."/>
            <person name="Zhou J.W."/>
            <person name="Li R.Q."/>
            <person name="Yang K.Y."/>
            <person name="Li J."/>
            <person name="Li M."/>
            <person name="Law P.T.W."/>
            <person name="Wu Y.L."/>
            <person name="Cai Z.L."/>
            <person name="Qin H."/>
            <person name="Bao Y."/>
            <person name="Leung R.K.K."/>
            <person name="Ng P.K.S."/>
            <person name="Zou J."/>
            <person name="Zhong X.J."/>
            <person name="Ran P.X."/>
            <person name="Zhong N.S."/>
            <person name="Liu Z.G."/>
            <person name="Tsui S.K.W."/>
        </authorList>
    </citation>
    <scope>NUCLEOTIDE SEQUENCE</scope>
    <source>
        <strain evidence="3">Derf</strain>
        <tissue evidence="3">Whole organism</tissue>
    </source>
</reference>
<evidence type="ECO:0000256" key="1">
    <source>
        <dbReference type="SAM" id="Coils"/>
    </source>
</evidence>